<feature type="region of interest" description="Disordered" evidence="1">
    <location>
        <begin position="85"/>
        <end position="107"/>
    </location>
</feature>
<accession>A0A0X8JL97</accession>
<reference evidence="3" key="1">
    <citation type="submission" date="2016-02" db="EMBL/GenBank/DDBJ databases">
        <authorList>
            <person name="Holder M.E."/>
            <person name="Ajami N.J."/>
            <person name="Petrosino J.F."/>
        </authorList>
    </citation>
    <scope>NUCLEOTIDE SEQUENCE [LARGE SCALE GENOMIC DNA]</scope>
    <source>
        <strain evidence="3">CCUG 45958</strain>
    </source>
</reference>
<evidence type="ECO:0000313" key="2">
    <source>
        <dbReference type="EMBL" id="AMD90832.1"/>
    </source>
</evidence>
<name>A0A0X8JL97_9BACT</name>
<dbReference type="Proteomes" id="UP000069241">
    <property type="component" value="Chromosome"/>
</dbReference>
<gene>
    <name evidence="2" type="ORF">AXF13_12250</name>
</gene>
<evidence type="ECO:0000313" key="3">
    <source>
        <dbReference type="Proteomes" id="UP000069241"/>
    </source>
</evidence>
<sequence>MSQGLCLLDEALDLARQEMLALEDGAYDRAVELAERRNEVTSMAWHVLESGSTDQYRNRLIELTRLQEHLADLAAKAQEVIRTSLQRSRREKQRMRGYHQAVGQALQ</sequence>
<proteinExistence type="predicted"/>
<dbReference type="EMBL" id="CP014229">
    <property type="protein sequence ID" value="AMD90832.1"/>
    <property type="molecule type" value="Genomic_DNA"/>
</dbReference>
<dbReference type="AlphaFoldDB" id="A0A0X8JL97"/>
<feature type="compositionally biased region" description="Basic residues" evidence="1">
    <location>
        <begin position="87"/>
        <end position="97"/>
    </location>
</feature>
<dbReference type="KEGG" id="dfi:AXF13_12250"/>
<keyword evidence="3" id="KW-1185">Reference proteome</keyword>
<protein>
    <recommendedName>
        <fullName evidence="4">Flagellar protein FliT</fullName>
    </recommendedName>
</protein>
<evidence type="ECO:0000256" key="1">
    <source>
        <dbReference type="SAM" id="MobiDB-lite"/>
    </source>
</evidence>
<evidence type="ECO:0008006" key="4">
    <source>
        <dbReference type="Google" id="ProtNLM"/>
    </source>
</evidence>
<organism evidence="2 3">
    <name type="scientific">Desulfovibrio fairfieldensis</name>
    <dbReference type="NCBI Taxonomy" id="44742"/>
    <lineage>
        <taxon>Bacteria</taxon>
        <taxon>Pseudomonadati</taxon>
        <taxon>Thermodesulfobacteriota</taxon>
        <taxon>Desulfovibrionia</taxon>
        <taxon>Desulfovibrionales</taxon>
        <taxon>Desulfovibrionaceae</taxon>
        <taxon>Desulfovibrio</taxon>
    </lineage>
</organism>
<dbReference type="RefSeq" id="WP_062253625.1">
    <property type="nucleotide sequence ID" value="NZ_CP014229.1"/>
</dbReference>